<evidence type="ECO:0000256" key="4">
    <source>
        <dbReference type="ARBA" id="ARBA00022771"/>
    </source>
</evidence>
<feature type="domain" description="RING-type" evidence="9">
    <location>
        <begin position="370"/>
        <end position="409"/>
    </location>
</feature>
<keyword evidence="11" id="KW-1185">Reference proteome</keyword>
<feature type="compositionally biased region" description="Polar residues" evidence="7">
    <location>
        <begin position="544"/>
        <end position="555"/>
    </location>
</feature>
<dbReference type="EMBL" id="RBNJ01019132">
    <property type="protein sequence ID" value="RUS23624.1"/>
    <property type="molecule type" value="Genomic_DNA"/>
</dbReference>
<feature type="compositionally biased region" description="Low complexity" evidence="7">
    <location>
        <begin position="629"/>
        <end position="675"/>
    </location>
</feature>
<dbReference type="SUPFAM" id="SSF57850">
    <property type="entry name" value="RING/U-box"/>
    <property type="match status" value="1"/>
</dbReference>
<dbReference type="Proteomes" id="UP000274822">
    <property type="component" value="Unassembled WGS sequence"/>
</dbReference>
<feature type="region of interest" description="Disordered" evidence="7">
    <location>
        <begin position="265"/>
        <end position="285"/>
    </location>
</feature>
<comment type="caution">
    <text evidence="10">The sequence shown here is derived from an EMBL/GenBank/DDBJ whole genome shotgun (WGS) entry which is preliminary data.</text>
</comment>
<dbReference type="InterPro" id="IPR008984">
    <property type="entry name" value="SMAD_FHA_dom_sf"/>
</dbReference>
<organism evidence="10 11">
    <name type="scientific">Jimgerdemannia flammicorona</name>
    <dbReference type="NCBI Taxonomy" id="994334"/>
    <lineage>
        <taxon>Eukaryota</taxon>
        <taxon>Fungi</taxon>
        <taxon>Fungi incertae sedis</taxon>
        <taxon>Mucoromycota</taxon>
        <taxon>Mucoromycotina</taxon>
        <taxon>Endogonomycetes</taxon>
        <taxon>Endogonales</taxon>
        <taxon>Endogonaceae</taxon>
        <taxon>Jimgerdemannia</taxon>
    </lineage>
</organism>
<evidence type="ECO:0000313" key="11">
    <source>
        <dbReference type="Proteomes" id="UP000274822"/>
    </source>
</evidence>
<feature type="region of interest" description="Disordered" evidence="7">
    <location>
        <begin position="298"/>
        <end position="356"/>
    </location>
</feature>
<dbReference type="Gene3D" id="2.60.200.20">
    <property type="match status" value="1"/>
</dbReference>
<evidence type="ECO:0000256" key="5">
    <source>
        <dbReference type="ARBA" id="ARBA00022833"/>
    </source>
</evidence>
<feature type="non-terminal residue" evidence="10">
    <location>
        <position position="1"/>
    </location>
</feature>
<dbReference type="GO" id="GO:0008270">
    <property type="term" value="F:zinc ion binding"/>
    <property type="evidence" value="ECO:0007669"/>
    <property type="project" value="UniProtKB-KW"/>
</dbReference>
<evidence type="ECO:0000256" key="2">
    <source>
        <dbReference type="ARBA" id="ARBA00017908"/>
    </source>
</evidence>
<name>A0A433Q1R8_9FUNG</name>
<evidence type="ECO:0000259" key="8">
    <source>
        <dbReference type="PROSITE" id="PS50006"/>
    </source>
</evidence>
<dbReference type="Gene3D" id="3.30.40.10">
    <property type="entry name" value="Zinc/RING finger domain, C3HC4 (zinc finger)"/>
    <property type="match status" value="1"/>
</dbReference>
<sequence length="832" mass="90254">MPTLVFQLYHHHQPPPDPAQIPLRPDCLPLRIGRKPPALMTTSSFVTLADDDKIVSRAHATISFDPSSRRYSIVDLASANGTIVNNIRLYPNVPAPLKIGDTVSFGGGLGVEPGLEMRNTSYITPFVYKLCADEGEDEERHGGLSLSDVSRSKTAQVVSSITGVSNKRPLGTRDDIGDGGGGESSSRPRTTSQNRPQVTVIHDSEEETEDREPQRDSNASPTAAGRATKRSRLFRSHSIQLDDDYDETNDLVDATQTMFIDVVYSSSPSSSNSSSSISSLHSSKQPTFSASSYFHHVDTPASHSRRNSRTDTEVIDVEGSSNRKGKRKQVDAMPREVGEKVDEEVRKKNKDAGGAGAPTWLGELDSEFVCAICCDVMVVPHTVNPCGHMYCGACLDSWLKSKNTCPECRTMISREQPMIPAFKMGAVIDAYAKQTMGQEDLKERAKREMREWCIICSDRNNGSGNRKRACERRHAKSSSSPSSPSSPPLPRRPRPLINSSFLDIFNEYWSTSGSSRRANQTPQPEPAPSPHQRLRRIGLGPRHYSQQAEGSSSTAPAPLVPRHAAPPSASAGVIGTLSSASVDGRPRYVLIKEREDANMNPNAGAGRNRSRNGSRNENGNAPMAPSPPSLSSSASSASATQSRSSSSSASATQSRSSSSSASATQSRSSSSSRSRNVISILSDDSDASSAASTPSDQAESSEPPRQPEYERITLRLPSNEEGAPRCCECREAIGPQALCYEVVPRVRAGTGVGEASEGAERRTRLYHVRCFAVPDEWRWIDPEARGRGRSRRESMGHVAADADVGTSVTRRVILDTNGMSFQQKVEARLEIL</sequence>
<feature type="compositionally biased region" description="Low complexity" evidence="7">
    <location>
        <begin position="602"/>
        <end position="621"/>
    </location>
</feature>
<evidence type="ECO:0000256" key="1">
    <source>
        <dbReference type="ARBA" id="ARBA00005797"/>
    </source>
</evidence>
<dbReference type="CDD" id="cd00060">
    <property type="entry name" value="FHA"/>
    <property type="match status" value="1"/>
</dbReference>
<dbReference type="PANTHER" id="PTHR23327">
    <property type="entry name" value="RING FINGER PROTEIN 127"/>
    <property type="match status" value="1"/>
</dbReference>
<dbReference type="Pfam" id="PF00498">
    <property type="entry name" value="FHA"/>
    <property type="match status" value="1"/>
</dbReference>
<dbReference type="InterPro" id="IPR001841">
    <property type="entry name" value="Znf_RING"/>
</dbReference>
<dbReference type="SMART" id="SM00184">
    <property type="entry name" value="RING"/>
    <property type="match status" value="1"/>
</dbReference>
<dbReference type="AlphaFoldDB" id="A0A433Q1R8"/>
<feature type="region of interest" description="Disordered" evidence="7">
    <location>
        <begin position="512"/>
        <end position="577"/>
    </location>
</feature>
<evidence type="ECO:0000313" key="10">
    <source>
        <dbReference type="EMBL" id="RUS23624.1"/>
    </source>
</evidence>
<feature type="domain" description="FHA" evidence="8">
    <location>
        <begin position="30"/>
        <end position="89"/>
    </location>
</feature>
<dbReference type="PANTHER" id="PTHR23327:SF51">
    <property type="entry name" value="TRANSCRIPTIONAL REGULATOR OF YEAST FORM ADHERENCE 3"/>
    <property type="match status" value="1"/>
</dbReference>
<dbReference type="PROSITE" id="PS50089">
    <property type="entry name" value="ZF_RING_2"/>
    <property type="match status" value="1"/>
</dbReference>
<reference evidence="10 11" key="1">
    <citation type="journal article" date="2018" name="New Phytol.">
        <title>Phylogenomics of Endogonaceae and evolution of mycorrhizas within Mucoromycota.</title>
        <authorList>
            <person name="Chang Y."/>
            <person name="Desiro A."/>
            <person name="Na H."/>
            <person name="Sandor L."/>
            <person name="Lipzen A."/>
            <person name="Clum A."/>
            <person name="Barry K."/>
            <person name="Grigoriev I.V."/>
            <person name="Martin F.M."/>
            <person name="Stajich J.E."/>
            <person name="Smith M.E."/>
            <person name="Bonito G."/>
            <person name="Spatafora J.W."/>
        </authorList>
    </citation>
    <scope>NUCLEOTIDE SEQUENCE [LARGE SCALE GENOMIC DNA]</scope>
    <source>
        <strain evidence="10 11">AD002</strain>
    </source>
</reference>
<dbReference type="InterPro" id="IPR017907">
    <property type="entry name" value="Znf_RING_CS"/>
</dbReference>
<feature type="compositionally biased region" description="Low complexity" evidence="7">
    <location>
        <begin position="687"/>
        <end position="698"/>
    </location>
</feature>
<dbReference type="SMART" id="SM00240">
    <property type="entry name" value="FHA"/>
    <property type="match status" value="1"/>
</dbReference>
<proteinExistence type="inferred from homology"/>
<dbReference type="PROSITE" id="PS00518">
    <property type="entry name" value="ZF_RING_1"/>
    <property type="match status" value="1"/>
</dbReference>
<evidence type="ECO:0000256" key="3">
    <source>
        <dbReference type="ARBA" id="ARBA00022723"/>
    </source>
</evidence>
<dbReference type="PROSITE" id="PS50006">
    <property type="entry name" value="FHA_DOMAIN"/>
    <property type="match status" value="1"/>
</dbReference>
<feature type="compositionally biased region" description="Polar residues" evidence="7">
    <location>
        <begin position="512"/>
        <end position="522"/>
    </location>
</feature>
<feature type="compositionally biased region" description="Basic and acidic residues" evidence="7">
    <location>
        <begin position="328"/>
        <end position="346"/>
    </location>
</feature>
<feature type="region of interest" description="Disordered" evidence="7">
    <location>
        <begin position="462"/>
        <end position="496"/>
    </location>
</feature>
<feature type="region of interest" description="Disordered" evidence="7">
    <location>
        <begin position="592"/>
        <end position="721"/>
    </location>
</feature>
<keyword evidence="3" id="KW-0479">Metal-binding</keyword>
<dbReference type="InterPro" id="IPR013083">
    <property type="entry name" value="Znf_RING/FYVE/PHD"/>
</dbReference>
<evidence type="ECO:0000256" key="6">
    <source>
        <dbReference type="PROSITE-ProRule" id="PRU00175"/>
    </source>
</evidence>
<feature type="compositionally biased region" description="Basic residues" evidence="7">
    <location>
        <begin position="465"/>
        <end position="476"/>
    </location>
</feature>
<evidence type="ECO:0000256" key="7">
    <source>
        <dbReference type="SAM" id="MobiDB-lite"/>
    </source>
</evidence>
<dbReference type="Pfam" id="PF13923">
    <property type="entry name" value="zf-C3HC4_2"/>
    <property type="match status" value="1"/>
</dbReference>
<accession>A0A433Q1R8</accession>
<dbReference type="SUPFAM" id="SSF49879">
    <property type="entry name" value="SMAD/FHA domain"/>
    <property type="match status" value="1"/>
</dbReference>
<evidence type="ECO:0000259" key="9">
    <source>
        <dbReference type="PROSITE" id="PS50089"/>
    </source>
</evidence>
<feature type="region of interest" description="Disordered" evidence="7">
    <location>
        <begin position="157"/>
        <end position="231"/>
    </location>
</feature>
<feature type="compositionally biased region" description="Low complexity" evidence="7">
    <location>
        <begin position="265"/>
        <end position="283"/>
    </location>
</feature>
<keyword evidence="4 6" id="KW-0863">Zinc-finger</keyword>
<comment type="similarity">
    <text evidence="1">Belongs to the CHFR family.</text>
</comment>
<gene>
    <name evidence="10" type="ORF">BC938DRAFT_474866</name>
</gene>
<dbReference type="InterPro" id="IPR000253">
    <property type="entry name" value="FHA_dom"/>
</dbReference>
<protein>
    <recommendedName>
        <fullName evidence="2">E3 ubiquitin-protein ligase CHFR</fullName>
    </recommendedName>
</protein>
<keyword evidence="5" id="KW-0862">Zinc</keyword>